<protein>
    <submittedName>
        <fullName evidence="1">Uncharacterized protein</fullName>
    </submittedName>
</protein>
<dbReference type="EMBL" id="JAGFNK010000002">
    <property type="protein sequence ID" value="KAI9513364.1"/>
    <property type="molecule type" value="Genomic_DNA"/>
</dbReference>
<evidence type="ECO:0000313" key="2">
    <source>
        <dbReference type="Proteomes" id="UP001207468"/>
    </source>
</evidence>
<reference evidence="1" key="1">
    <citation type="submission" date="2021-03" db="EMBL/GenBank/DDBJ databases">
        <title>Evolutionary priming and transition to the ectomycorrhizal habit in an iconic lineage of mushroom-forming fungi: is preadaptation a requirement?</title>
        <authorList>
            <consortium name="DOE Joint Genome Institute"/>
            <person name="Looney B.P."/>
            <person name="Miyauchi S."/>
            <person name="Morin E."/>
            <person name="Drula E."/>
            <person name="Courty P.E."/>
            <person name="Chicoki N."/>
            <person name="Fauchery L."/>
            <person name="Kohler A."/>
            <person name="Kuo A."/>
            <person name="LaButti K."/>
            <person name="Pangilinan J."/>
            <person name="Lipzen A."/>
            <person name="Riley R."/>
            <person name="Andreopoulos W."/>
            <person name="He G."/>
            <person name="Johnson J."/>
            <person name="Barry K.W."/>
            <person name="Grigoriev I.V."/>
            <person name="Nagy L."/>
            <person name="Hibbett D."/>
            <person name="Henrissat B."/>
            <person name="Matheny P.B."/>
            <person name="Labbe J."/>
            <person name="Martin A.F."/>
        </authorList>
    </citation>
    <scope>NUCLEOTIDE SEQUENCE</scope>
    <source>
        <strain evidence="1">BPL698</strain>
    </source>
</reference>
<gene>
    <name evidence="1" type="ORF">F5148DRAFT_1158071</name>
</gene>
<keyword evidence="2" id="KW-1185">Reference proteome</keyword>
<evidence type="ECO:0000313" key="1">
    <source>
        <dbReference type="EMBL" id="KAI9513364.1"/>
    </source>
</evidence>
<accession>A0ACC0UNT1</accession>
<dbReference type="Proteomes" id="UP001207468">
    <property type="component" value="Unassembled WGS sequence"/>
</dbReference>
<name>A0ACC0UNT1_9AGAM</name>
<sequence length="383" mass="41059">MQVQPVRVIVRLPYNRPEPSPPNSIPVSWNSDKENYLWEVVAKSRGSEGGAPDWKALAARLDVPLPYLLYRAQVRYEQDLRGLQVIKGSLNTQGAPQGSQDAETPSDAGNLPALPRRNTGAGRRDSLSRLSTSVRLTAPLGVRARLNSLSSCSPSRTNRPSSSSVLTLRNHRRDQASFQPASPLSSESESDEEGYERAEEAARRLEEQEALDKKLKNLQALLTGDNVGLVSPVSEHRKGKEPQMQGRFAPSSPPQGVRNDTVASSRSQSISSASSPRGSIPSIPSPPPESSQSLTSKHASPPRPAAAPLSTNPLGQTKTQPLLRYGPSVKATTNSSASSFSDLSETSLNSELESAFASNIRAGGSRFLPFSPSHIVGKGSGRT</sequence>
<organism evidence="1 2">
    <name type="scientific">Russula earlei</name>
    <dbReference type="NCBI Taxonomy" id="71964"/>
    <lineage>
        <taxon>Eukaryota</taxon>
        <taxon>Fungi</taxon>
        <taxon>Dikarya</taxon>
        <taxon>Basidiomycota</taxon>
        <taxon>Agaricomycotina</taxon>
        <taxon>Agaricomycetes</taxon>
        <taxon>Russulales</taxon>
        <taxon>Russulaceae</taxon>
        <taxon>Russula</taxon>
    </lineage>
</organism>
<proteinExistence type="predicted"/>
<comment type="caution">
    <text evidence="1">The sequence shown here is derived from an EMBL/GenBank/DDBJ whole genome shotgun (WGS) entry which is preliminary data.</text>
</comment>